<reference evidence="1 2" key="1">
    <citation type="submission" date="2020-08" db="EMBL/GenBank/DDBJ databases">
        <title>Genomic Encyclopedia of Type Strains, Phase IV (KMG-V): Genome sequencing to study the core and pangenomes of soil and plant-associated prokaryotes.</title>
        <authorList>
            <person name="Whitman W."/>
        </authorList>
    </citation>
    <scope>NUCLEOTIDE SEQUENCE [LARGE SCALE GENOMIC DNA]</scope>
    <source>
        <strain evidence="1 2">S3M1</strain>
    </source>
</reference>
<comment type="caution">
    <text evidence="1">The sequence shown here is derived from an EMBL/GenBank/DDBJ whole genome shotgun (WGS) entry which is preliminary data.</text>
</comment>
<dbReference type="RefSeq" id="WP_183879101.1">
    <property type="nucleotide sequence ID" value="NZ_JACHCE010000001.1"/>
</dbReference>
<evidence type="ECO:0000313" key="1">
    <source>
        <dbReference type="EMBL" id="MBB5634899.1"/>
    </source>
</evidence>
<name>A0A7W9DY62_9SPHI</name>
<sequence length="123" mass="13897">MQSSIKVNGSLVSGILSGLNNSSDALKERLIQLINVYSDQLAYMLLAYHPREKVSSIQVIADSIHLNIPEVITLKIQYALEEFSVCSAIDTLQLEKMTLTMLIDQKTKELEIKGEYWPERDPD</sequence>
<gene>
    <name evidence="1" type="ORF">HDE68_000784</name>
</gene>
<protein>
    <submittedName>
        <fullName evidence="1">Uncharacterized protein</fullName>
    </submittedName>
</protein>
<evidence type="ECO:0000313" key="2">
    <source>
        <dbReference type="Proteomes" id="UP000537204"/>
    </source>
</evidence>
<proteinExistence type="predicted"/>
<dbReference type="AlphaFoldDB" id="A0A7W9DY62"/>
<dbReference type="EMBL" id="JACHCE010000001">
    <property type="protein sequence ID" value="MBB5634899.1"/>
    <property type="molecule type" value="Genomic_DNA"/>
</dbReference>
<organism evidence="1 2">
    <name type="scientific">Pedobacter cryoconitis</name>
    <dbReference type="NCBI Taxonomy" id="188932"/>
    <lineage>
        <taxon>Bacteria</taxon>
        <taxon>Pseudomonadati</taxon>
        <taxon>Bacteroidota</taxon>
        <taxon>Sphingobacteriia</taxon>
        <taxon>Sphingobacteriales</taxon>
        <taxon>Sphingobacteriaceae</taxon>
        <taxon>Pedobacter</taxon>
    </lineage>
</organism>
<accession>A0A7W9DY62</accession>
<dbReference type="Proteomes" id="UP000537204">
    <property type="component" value="Unassembled WGS sequence"/>
</dbReference>